<dbReference type="Gene3D" id="3.30.70.2450">
    <property type="match status" value="1"/>
</dbReference>
<dbReference type="GO" id="GO:0071949">
    <property type="term" value="F:FAD binding"/>
    <property type="evidence" value="ECO:0007669"/>
    <property type="project" value="InterPro"/>
</dbReference>
<dbReference type="SUPFAM" id="SSF52833">
    <property type="entry name" value="Thioredoxin-like"/>
    <property type="match status" value="1"/>
</dbReference>
<evidence type="ECO:0000256" key="1">
    <source>
        <dbReference type="ARBA" id="ARBA00001974"/>
    </source>
</evidence>
<keyword evidence="5" id="KW-0274">FAD</keyword>
<dbReference type="NCBIfam" id="NF004832">
    <property type="entry name" value="PRK06184.1"/>
    <property type="match status" value="1"/>
</dbReference>
<dbReference type="Pfam" id="PF21274">
    <property type="entry name" value="Rng_hyd_C"/>
    <property type="match status" value="1"/>
</dbReference>
<dbReference type="Gene3D" id="3.50.50.60">
    <property type="entry name" value="FAD/NAD(P)-binding domain"/>
    <property type="match status" value="1"/>
</dbReference>
<dbReference type="InterPro" id="IPR036249">
    <property type="entry name" value="Thioredoxin-like_sf"/>
</dbReference>
<evidence type="ECO:0000256" key="6">
    <source>
        <dbReference type="ARBA" id="ARBA00024806"/>
    </source>
</evidence>
<dbReference type="InterPro" id="IPR002938">
    <property type="entry name" value="FAD-bd"/>
</dbReference>
<comment type="caution">
    <text evidence="8">The sequence shown here is derived from an EMBL/GenBank/DDBJ whole genome shotgun (WGS) entry which is preliminary data.</text>
</comment>
<accession>A0A0P9K4T7</accession>
<dbReference type="InterPro" id="IPR050641">
    <property type="entry name" value="RIFMO-like"/>
</dbReference>
<evidence type="ECO:0000256" key="4">
    <source>
        <dbReference type="ARBA" id="ARBA00022630"/>
    </source>
</evidence>
<dbReference type="Pfam" id="PF01494">
    <property type="entry name" value="FAD_binding_3"/>
    <property type="match status" value="1"/>
</dbReference>
<comment type="cofactor">
    <cofactor evidence="1">
        <name>FAD</name>
        <dbReference type="ChEBI" id="CHEBI:57692"/>
    </cofactor>
</comment>
<dbReference type="InterPro" id="IPR036188">
    <property type="entry name" value="FAD/NAD-bd_sf"/>
</dbReference>
<reference evidence="8 9" key="1">
    <citation type="submission" date="2015-09" db="EMBL/GenBank/DDBJ databases">
        <title>Genome announcement of multiple Pseudomonas syringae strains.</title>
        <authorList>
            <person name="Thakur S."/>
            <person name="Wang P.W."/>
            <person name="Gong Y."/>
            <person name="Weir B.S."/>
            <person name="Guttman D.S."/>
        </authorList>
    </citation>
    <scope>NUCLEOTIDE SEQUENCE [LARGE SCALE GENOMIC DNA]</scope>
    <source>
        <strain evidence="8 9">ICMP4303</strain>
    </source>
</reference>
<comment type="similarity">
    <text evidence="2">Belongs to the PheA/TfdB FAD monooxygenase family.</text>
</comment>
<dbReference type="PATRIC" id="fig|251702.3.peg.3891"/>
<evidence type="ECO:0000313" key="9">
    <source>
        <dbReference type="Proteomes" id="UP000050425"/>
    </source>
</evidence>
<keyword evidence="8" id="KW-0560">Oxidoreductase</keyword>
<comment type="function">
    <text evidence="6">Serves to protect the cell against DNA damage by alkyl hydroperoxides. It can use either NADH or NADPH as electron donor for direct reduction of redox dyes or of alkyl hydroperoxides when combined with the AhpC protein.</text>
</comment>
<dbReference type="PANTHER" id="PTHR43004:SF19">
    <property type="entry name" value="BINDING MONOOXYGENASE, PUTATIVE (JCVI)-RELATED"/>
    <property type="match status" value="1"/>
</dbReference>
<keyword evidence="4" id="KW-0285">Flavoprotein</keyword>
<evidence type="ECO:0000256" key="2">
    <source>
        <dbReference type="ARBA" id="ARBA00007801"/>
    </source>
</evidence>
<feature type="domain" description="FAD-binding" evidence="7">
    <location>
        <begin position="12"/>
        <end position="351"/>
    </location>
</feature>
<evidence type="ECO:0000259" key="7">
    <source>
        <dbReference type="Pfam" id="PF01494"/>
    </source>
</evidence>
<dbReference type="Gene3D" id="3.40.30.120">
    <property type="match status" value="1"/>
</dbReference>
<dbReference type="RefSeq" id="WP_057418120.1">
    <property type="nucleotide sequence ID" value="NZ_LJPT01000053.1"/>
</dbReference>
<keyword evidence="8" id="KW-0503">Monooxygenase</keyword>
<evidence type="ECO:0000256" key="3">
    <source>
        <dbReference type="ARBA" id="ARBA00020059"/>
    </source>
</evidence>
<dbReference type="GO" id="GO:0016709">
    <property type="term" value="F:oxidoreductase activity, acting on paired donors, with incorporation or reduction of molecular oxygen, NAD(P)H as one donor, and incorporation of one atom of oxygen"/>
    <property type="evidence" value="ECO:0007669"/>
    <property type="project" value="UniProtKB-ARBA"/>
</dbReference>
<dbReference type="EMBL" id="LJPT01000053">
    <property type="protein sequence ID" value="KPW50239.1"/>
    <property type="molecule type" value="Genomic_DNA"/>
</dbReference>
<dbReference type="SUPFAM" id="SSF51905">
    <property type="entry name" value="FAD/NAD(P)-binding domain"/>
    <property type="match status" value="1"/>
</dbReference>
<evidence type="ECO:0000313" key="8">
    <source>
        <dbReference type="EMBL" id="KPW50239.1"/>
    </source>
</evidence>
<dbReference type="CDD" id="cd02979">
    <property type="entry name" value="PHOX_C"/>
    <property type="match status" value="1"/>
</dbReference>
<dbReference type="AlphaFoldDB" id="A0A0P9K4T7"/>
<protein>
    <recommendedName>
        <fullName evidence="3">Alkyl hydroperoxide reductase subunit F</fullName>
    </recommendedName>
</protein>
<gene>
    <name evidence="8" type="ORF">ALO88_02957</name>
</gene>
<proteinExistence type="inferred from homology"/>
<dbReference type="Proteomes" id="UP000050425">
    <property type="component" value="Unassembled WGS sequence"/>
</dbReference>
<dbReference type="PANTHER" id="PTHR43004">
    <property type="entry name" value="TRK SYSTEM POTASSIUM UPTAKE PROTEIN"/>
    <property type="match status" value="1"/>
</dbReference>
<sequence length="537" mass="58992">MHTYPPVEQDICDVLIIGSGPTGLTLACDLSRRGINVRIIEKAAAPFNGSRGKGIQPRTLEVFDSLGVAAPLLRAGQLYPPMKFHVSFLSIKWNMMKYQKQAADIPYPNAWLVPQWRTEQVLRDRLAELDIQVEWATEACDIKQNAEGVTVQLDCQGQTRTVHARYLVGADGGKSFVRKQLGVNFAGATSQEGRMIVGDLEVDGLSRDAWHVWPMRKGAMIGLCPMPHSNLFQLMMRLDADEPVPELSEHTLQTRWLAATGQKKIRLHGPTWLSVFRPNVRLAERYRVERVFLAGDAAHVHTPAGAQGLNTGVQDAWNLGWKLAAVLGGAPEALLDTYEEERRPVAAAVLELSSELFNNTTGAGIPKFRRGDKERQLLLNYRGRSLSLNSTDNVDGKVQAGDRAPDATCSQQRCGSTQLFDVFRGGHFTLLAFGAHAIAATQAFDSHDKHCLRTFAVRPKHIGDDRDGLVDEAGQACEAYGVSAEENVIFLVRPDGYVGLVAVGDFVVAIKRYLARVTGAPGQITGRDMQTTRAIAH</sequence>
<dbReference type="PRINTS" id="PR00420">
    <property type="entry name" value="RNGMNOXGNASE"/>
</dbReference>
<evidence type="ECO:0000256" key="5">
    <source>
        <dbReference type="ARBA" id="ARBA00022827"/>
    </source>
</evidence>
<name>A0A0P9K4T7_9PSED</name>
<organism evidence="8 9">
    <name type="scientific">Pseudomonas syringae pv. antirrhini</name>
    <dbReference type="NCBI Taxonomy" id="251702"/>
    <lineage>
        <taxon>Bacteria</taxon>
        <taxon>Pseudomonadati</taxon>
        <taxon>Pseudomonadota</taxon>
        <taxon>Gammaproteobacteria</taxon>
        <taxon>Pseudomonadales</taxon>
        <taxon>Pseudomonadaceae</taxon>
        <taxon>Pseudomonas</taxon>
    </lineage>
</organism>